<organism evidence="2 3">
    <name type="scientific">Crenothrix polyspora</name>
    <dbReference type="NCBI Taxonomy" id="360316"/>
    <lineage>
        <taxon>Bacteria</taxon>
        <taxon>Pseudomonadati</taxon>
        <taxon>Pseudomonadota</taxon>
        <taxon>Gammaproteobacteria</taxon>
        <taxon>Methylococcales</taxon>
        <taxon>Crenotrichaceae</taxon>
        <taxon>Crenothrix</taxon>
    </lineage>
</organism>
<evidence type="ECO:0000313" key="2">
    <source>
        <dbReference type="EMBL" id="SJM93669.1"/>
    </source>
</evidence>
<proteinExistence type="predicted"/>
<keyword evidence="3" id="KW-1185">Reference proteome</keyword>
<protein>
    <submittedName>
        <fullName evidence="2">Uncharacterized protein</fullName>
    </submittedName>
</protein>
<name>A0A1R4HBS8_9GAMM</name>
<gene>
    <name evidence="2" type="ORF">CRENPOLYSF1_450027</name>
</gene>
<feature type="transmembrane region" description="Helical" evidence="1">
    <location>
        <begin position="7"/>
        <end position="34"/>
    </location>
</feature>
<dbReference type="AlphaFoldDB" id="A0A1R4HBS8"/>
<keyword evidence="1" id="KW-1133">Transmembrane helix</keyword>
<evidence type="ECO:0000313" key="3">
    <source>
        <dbReference type="Proteomes" id="UP000195667"/>
    </source>
</evidence>
<dbReference type="RefSeq" id="WP_272867704.1">
    <property type="nucleotide sequence ID" value="NZ_FUKI01000121.1"/>
</dbReference>
<sequence>MKKDIYMALGFTALLIISAVPLSFFSLHLINFIFSKLGLLAL</sequence>
<evidence type="ECO:0000256" key="1">
    <source>
        <dbReference type="SAM" id="Phobius"/>
    </source>
</evidence>
<dbReference type="Proteomes" id="UP000195667">
    <property type="component" value="Unassembled WGS sequence"/>
</dbReference>
<dbReference type="EMBL" id="FUKI01000121">
    <property type="protein sequence ID" value="SJM93669.1"/>
    <property type="molecule type" value="Genomic_DNA"/>
</dbReference>
<keyword evidence="1" id="KW-0472">Membrane</keyword>
<accession>A0A1R4HBS8</accession>
<keyword evidence="1" id="KW-0812">Transmembrane</keyword>
<reference evidence="3" key="1">
    <citation type="submission" date="2017-02" db="EMBL/GenBank/DDBJ databases">
        <authorList>
            <person name="Daims H."/>
        </authorList>
    </citation>
    <scope>NUCLEOTIDE SEQUENCE [LARGE SCALE GENOMIC DNA]</scope>
</reference>